<accession>A0A382U7U5</accession>
<organism evidence="1">
    <name type="scientific">marine metagenome</name>
    <dbReference type="NCBI Taxonomy" id="408172"/>
    <lineage>
        <taxon>unclassified sequences</taxon>
        <taxon>metagenomes</taxon>
        <taxon>ecological metagenomes</taxon>
    </lineage>
</organism>
<reference evidence="1" key="1">
    <citation type="submission" date="2018-05" db="EMBL/GenBank/DDBJ databases">
        <authorList>
            <person name="Lanie J.A."/>
            <person name="Ng W.-L."/>
            <person name="Kazmierczak K.M."/>
            <person name="Andrzejewski T.M."/>
            <person name="Davidsen T.M."/>
            <person name="Wayne K.J."/>
            <person name="Tettelin H."/>
            <person name="Glass J.I."/>
            <person name="Rusch D."/>
            <person name="Podicherti R."/>
            <person name="Tsui H.-C.T."/>
            <person name="Winkler M.E."/>
        </authorList>
    </citation>
    <scope>NUCLEOTIDE SEQUENCE</scope>
</reference>
<sequence length="35" mass="4178">MLAILSDSFNKLYVQFFKWLIFFISRVIPNLVNSL</sequence>
<dbReference type="AlphaFoldDB" id="A0A382U7U5"/>
<protein>
    <submittedName>
        <fullName evidence="1">Uncharacterized protein</fullName>
    </submittedName>
</protein>
<proteinExistence type="predicted"/>
<name>A0A382U7U5_9ZZZZ</name>
<dbReference type="EMBL" id="UINC01142178">
    <property type="protein sequence ID" value="SVD30360.1"/>
    <property type="molecule type" value="Genomic_DNA"/>
</dbReference>
<evidence type="ECO:0000313" key="1">
    <source>
        <dbReference type="EMBL" id="SVD30360.1"/>
    </source>
</evidence>
<gene>
    <name evidence="1" type="ORF">METZ01_LOCUS383214</name>
</gene>